<dbReference type="EMBL" id="SNYA01000007">
    <property type="protein sequence ID" value="TDP90238.1"/>
    <property type="molecule type" value="Genomic_DNA"/>
</dbReference>
<keyword evidence="1" id="KW-0032">Aminotransferase</keyword>
<reference evidence="1 2" key="1">
    <citation type="submission" date="2019-03" db="EMBL/GenBank/DDBJ databases">
        <title>Genomic analyses of the natural microbiome of Caenorhabditis elegans.</title>
        <authorList>
            <person name="Samuel B."/>
        </authorList>
    </citation>
    <scope>NUCLEOTIDE SEQUENCE [LARGE SCALE GENOMIC DNA]</scope>
    <source>
        <strain evidence="1 2">JUb18</strain>
    </source>
</reference>
<dbReference type="GO" id="GO:0016829">
    <property type="term" value="F:lyase activity"/>
    <property type="evidence" value="ECO:0007669"/>
    <property type="project" value="UniProtKB-KW"/>
</dbReference>
<gene>
    <name evidence="1" type="ORF">EDF62_2806</name>
</gene>
<dbReference type="Gene3D" id="3.20.10.10">
    <property type="entry name" value="D-amino Acid Aminotransferase, subunit A, domain 2"/>
    <property type="match status" value="1"/>
</dbReference>
<accession>A0A4V6PVL7</accession>
<evidence type="ECO:0000313" key="2">
    <source>
        <dbReference type="Proteomes" id="UP000295601"/>
    </source>
</evidence>
<keyword evidence="1" id="KW-0808">Transferase</keyword>
<proteinExistence type="predicted"/>
<dbReference type="GO" id="GO:0008483">
    <property type="term" value="F:transaminase activity"/>
    <property type="evidence" value="ECO:0007669"/>
    <property type="project" value="UniProtKB-KW"/>
</dbReference>
<organism evidence="1 2">
    <name type="scientific">Leucobacter luti</name>
    <dbReference type="NCBI Taxonomy" id="340320"/>
    <lineage>
        <taxon>Bacteria</taxon>
        <taxon>Bacillati</taxon>
        <taxon>Actinomycetota</taxon>
        <taxon>Actinomycetes</taxon>
        <taxon>Micrococcales</taxon>
        <taxon>Microbacteriaceae</taxon>
        <taxon>Leucobacter</taxon>
    </lineage>
</organism>
<dbReference type="SUPFAM" id="SSF56752">
    <property type="entry name" value="D-aminoacid aminotransferase-like PLP-dependent enzymes"/>
    <property type="match status" value="1"/>
</dbReference>
<name>A0A4V6PVL7_9MICO</name>
<dbReference type="RefSeq" id="WP_133617434.1">
    <property type="nucleotide sequence ID" value="NZ_SNYA01000007.1"/>
</dbReference>
<dbReference type="AlphaFoldDB" id="A0A4V6PVL7"/>
<comment type="caution">
    <text evidence="1">The sequence shown here is derived from an EMBL/GenBank/DDBJ whole genome shotgun (WGS) entry which is preliminary data.</text>
</comment>
<keyword evidence="2" id="KW-1185">Reference proteome</keyword>
<dbReference type="Proteomes" id="UP000295601">
    <property type="component" value="Unassembled WGS sequence"/>
</dbReference>
<protein>
    <submittedName>
        <fullName evidence="1">Branched-subunit amino acid aminotransferase/4-amino-4-deoxychorismate lyase</fullName>
    </submittedName>
</protein>
<dbReference type="InterPro" id="IPR043132">
    <property type="entry name" value="BCAT-like_C"/>
</dbReference>
<sequence length="318" mass="34454">MTAPPEPRKLLVADSFRVRDHADVAQVRGFAHHLARFSGTVREAFLDSLSDTAAHQHAQRQAAAEQKMRDSLASADRDSALIAAQIELPDGEATRLDAFIEQARHRIAGFGAGFPRLELWRTASGPEYALSLRPMPQLSESLAMRSVSGLKLTQPDRKGPNIGTLTALNRELEAEALLLDAQGRALEGATTSLIYWADDSAESGHIISNPNRVRSITESLISNAASRRLVGVAPHRRRTGGFTLGAPTPKTLQQSEVWAVNALHGIRPVTEIDGVPLSAPVPGRLQWFREALDRCWETVASLPAAGPSGEAMFSEQRG</sequence>
<evidence type="ECO:0000313" key="1">
    <source>
        <dbReference type="EMBL" id="TDP90238.1"/>
    </source>
</evidence>
<dbReference type="InterPro" id="IPR036038">
    <property type="entry name" value="Aminotransferase-like"/>
</dbReference>
<keyword evidence="1" id="KW-0456">Lyase</keyword>
<dbReference type="OrthoDB" id="4570776at2"/>